<dbReference type="GeneID" id="94353193"/>
<dbReference type="KEGG" id="blac:94353193"/>
<organism evidence="1 2">
    <name type="scientific">Bremia lactucae</name>
    <name type="common">Lettuce downy mildew</name>
    <dbReference type="NCBI Taxonomy" id="4779"/>
    <lineage>
        <taxon>Eukaryota</taxon>
        <taxon>Sar</taxon>
        <taxon>Stramenopiles</taxon>
        <taxon>Oomycota</taxon>
        <taxon>Peronosporomycetes</taxon>
        <taxon>Peronosporales</taxon>
        <taxon>Peronosporaceae</taxon>
        <taxon>Bremia</taxon>
    </lineage>
</organism>
<dbReference type="EMBL" id="SHOA02000001">
    <property type="protein sequence ID" value="TDH70763.1"/>
    <property type="molecule type" value="Genomic_DNA"/>
</dbReference>
<evidence type="ECO:0000313" key="2">
    <source>
        <dbReference type="Proteomes" id="UP000294530"/>
    </source>
</evidence>
<reference evidence="1 2" key="1">
    <citation type="journal article" date="2021" name="Genome Biol.">
        <title>AFLAP: assembly-free linkage analysis pipeline using k-mers from genome sequencing data.</title>
        <authorList>
            <person name="Fletcher K."/>
            <person name="Zhang L."/>
            <person name="Gil J."/>
            <person name="Han R."/>
            <person name="Cavanaugh K."/>
            <person name="Michelmore R."/>
        </authorList>
    </citation>
    <scope>NUCLEOTIDE SEQUENCE [LARGE SCALE GENOMIC DNA]</scope>
    <source>
        <strain evidence="1 2">SF5</strain>
    </source>
</reference>
<evidence type="ECO:0000313" key="1">
    <source>
        <dbReference type="EMBL" id="TDH70763.1"/>
    </source>
</evidence>
<comment type="caution">
    <text evidence="1">The sequence shown here is derived from an EMBL/GenBank/DDBJ whole genome shotgun (WGS) entry which is preliminary data.</text>
</comment>
<accession>A0A976FPY4</accession>
<dbReference type="Proteomes" id="UP000294530">
    <property type="component" value="Unassembled WGS sequence"/>
</dbReference>
<sequence length="90" mass="9722">MSGGGVDANLESISTTKFTSLKSKPSVHKCPALYVNDMLVAASSKQMDEEVMSSLEEEFRLKRLGATRIVVAIKIRGPLTQDDAHISATI</sequence>
<proteinExistence type="predicted"/>
<keyword evidence="2" id="KW-1185">Reference proteome</keyword>
<dbReference type="RefSeq" id="XP_067820262.1">
    <property type="nucleotide sequence ID" value="XM_067967522.1"/>
</dbReference>
<gene>
    <name evidence="1" type="ORF">CCR75_009483</name>
</gene>
<dbReference type="AlphaFoldDB" id="A0A976FPY4"/>
<name>A0A976FPY4_BRELC</name>
<protein>
    <submittedName>
        <fullName evidence="1">Uncharacterized protein</fullName>
    </submittedName>
</protein>